<name>A0A382M6Y6_9ZZZZ</name>
<dbReference type="InterPro" id="IPR019405">
    <property type="entry name" value="Lactonase_7-beta_prop"/>
</dbReference>
<dbReference type="PANTHER" id="PTHR30344:SF1">
    <property type="entry name" value="6-PHOSPHOGLUCONOLACTONASE"/>
    <property type="match status" value="1"/>
</dbReference>
<dbReference type="InterPro" id="IPR011048">
    <property type="entry name" value="Haem_d1_sf"/>
</dbReference>
<dbReference type="EMBL" id="UINC01091676">
    <property type="protein sequence ID" value="SVC44629.1"/>
    <property type="molecule type" value="Genomic_DNA"/>
</dbReference>
<dbReference type="InterPro" id="IPR050282">
    <property type="entry name" value="Cycloisomerase_2"/>
</dbReference>
<feature type="non-terminal residue" evidence="2">
    <location>
        <position position="1"/>
    </location>
</feature>
<protein>
    <recommendedName>
        <fullName evidence="3">6-phosphogluconolactonase</fullName>
    </recommendedName>
</protein>
<organism evidence="2">
    <name type="scientific">marine metagenome</name>
    <dbReference type="NCBI Taxonomy" id="408172"/>
    <lineage>
        <taxon>unclassified sequences</taxon>
        <taxon>metagenomes</taxon>
        <taxon>ecological metagenomes</taxon>
    </lineage>
</organism>
<evidence type="ECO:0008006" key="3">
    <source>
        <dbReference type="Google" id="ProtNLM"/>
    </source>
</evidence>
<dbReference type="SUPFAM" id="SSF51004">
    <property type="entry name" value="C-terminal (heme d1) domain of cytochrome cd1-nitrite reductase"/>
    <property type="match status" value="1"/>
</dbReference>
<accession>A0A382M6Y6</accession>
<sequence>VTVHHLLVGTYTQSDAMGIYWATFNDTNGHFECVELAIESESPAFLCRIDDHVYAVNEAPEGGVSAFELRSGKLHFINRRSSLGSLPCHITATRQWIAVANYGSGSVAVFRRTSDGAISQKMSYVAHQGRGPVRDRQQCAHAHEVRLVSDTELLVPDLGADCVYQYRITPPGVLNNDPSTIAVEPGSGPRHIVAHPQQPLFYLLNELSNTIAVLHRDDIRHDQTFVSTLPDDYRGSSTTAEIQLSDDGRFIYASNRGHDSMVTMALDDRGSPCEPSWVPTHGEHPRFFCFDPTRKW</sequence>
<feature type="non-terminal residue" evidence="2">
    <location>
        <position position="296"/>
    </location>
</feature>
<evidence type="ECO:0000313" key="2">
    <source>
        <dbReference type="EMBL" id="SVC44629.1"/>
    </source>
</evidence>
<dbReference type="Gene3D" id="2.130.10.10">
    <property type="entry name" value="YVTN repeat-like/Quinoprotein amine dehydrogenase"/>
    <property type="match status" value="1"/>
</dbReference>
<dbReference type="Pfam" id="PF10282">
    <property type="entry name" value="Lactonase"/>
    <property type="match status" value="1"/>
</dbReference>
<proteinExistence type="inferred from homology"/>
<evidence type="ECO:0000256" key="1">
    <source>
        <dbReference type="ARBA" id="ARBA00005564"/>
    </source>
</evidence>
<comment type="similarity">
    <text evidence="1">Belongs to the cycloisomerase 2 family.</text>
</comment>
<gene>
    <name evidence="2" type="ORF">METZ01_LOCUS297483</name>
</gene>
<dbReference type="InterPro" id="IPR015943">
    <property type="entry name" value="WD40/YVTN_repeat-like_dom_sf"/>
</dbReference>
<dbReference type="GO" id="GO:0017057">
    <property type="term" value="F:6-phosphogluconolactonase activity"/>
    <property type="evidence" value="ECO:0007669"/>
    <property type="project" value="TreeGrafter"/>
</dbReference>
<reference evidence="2" key="1">
    <citation type="submission" date="2018-05" db="EMBL/GenBank/DDBJ databases">
        <authorList>
            <person name="Lanie J.A."/>
            <person name="Ng W.-L."/>
            <person name="Kazmierczak K.M."/>
            <person name="Andrzejewski T.M."/>
            <person name="Davidsen T.M."/>
            <person name="Wayne K.J."/>
            <person name="Tettelin H."/>
            <person name="Glass J.I."/>
            <person name="Rusch D."/>
            <person name="Podicherti R."/>
            <person name="Tsui H.-C.T."/>
            <person name="Winkler M.E."/>
        </authorList>
    </citation>
    <scope>NUCLEOTIDE SEQUENCE</scope>
</reference>
<dbReference type="AlphaFoldDB" id="A0A382M6Y6"/>
<dbReference type="PANTHER" id="PTHR30344">
    <property type="entry name" value="6-PHOSPHOGLUCONOLACTONASE-RELATED"/>
    <property type="match status" value="1"/>
</dbReference>